<evidence type="ECO:0000256" key="1">
    <source>
        <dbReference type="ARBA" id="ARBA00008857"/>
    </source>
</evidence>
<dbReference type="InterPro" id="IPR050090">
    <property type="entry name" value="Tyrosine_recombinase_XerCD"/>
</dbReference>
<accession>A0ABT4GYH4</accession>
<dbReference type="Pfam" id="PF13102">
    <property type="entry name" value="Phage_int_SAM_5"/>
    <property type="match status" value="1"/>
</dbReference>
<keyword evidence="2 4" id="KW-0238">DNA-binding</keyword>
<dbReference type="PROSITE" id="PS51900">
    <property type="entry name" value="CB"/>
    <property type="match status" value="1"/>
</dbReference>
<reference evidence="8 9" key="1">
    <citation type="submission" date="2022-05" db="EMBL/GenBank/DDBJ databases">
        <title>Genome Sequencing of Bee-Associated Microbes.</title>
        <authorList>
            <person name="Dunlap C."/>
        </authorList>
    </citation>
    <scope>NUCLEOTIDE SEQUENCE [LARGE SCALE GENOMIC DNA]</scope>
    <source>
        <strain evidence="8 9">NRRL B-04010</strain>
    </source>
</reference>
<feature type="compositionally biased region" description="Basic residues" evidence="5">
    <location>
        <begin position="1"/>
        <end position="11"/>
    </location>
</feature>
<sequence>MEKKAPKKKKLPPGVRERDGRYTYRYSVPVIVDGKKKRKQKETEAYPTAQEAYEAGILIRADQLRGKLVDEKEITLEKWLERWLENYIIENDPRGNTISNKKTVISSLKRFLGKDTKVKEITGDDYQQWLNDLKKKGREEGTLKEYHSNARMMFGNAVHKKIITNDPTEGSKVPVFKQTLEEIESGETDLPKYLEKEQLKHLLNTARFRGSTQNYNLFAALAYTGLRIGELLALKIDDFNESERFISVTKTLTDIGGVRKYTLGPPKNKSSIRKVSIGETVIKAIKSQLAWQERKRKEVGIKHDVGFIFWSSKFPGYPGNINMVEYHFKKLLTLAGLPTSLTPHSLRHTHVTLLAEAGEDLAVIQDRLGHKNDKITTQVYLHVTQSRKKLVPDKFERLMNS</sequence>
<evidence type="ECO:0000256" key="3">
    <source>
        <dbReference type="ARBA" id="ARBA00023172"/>
    </source>
</evidence>
<dbReference type="EMBL" id="JAMDNP010000022">
    <property type="protein sequence ID" value="MCY9761608.1"/>
    <property type="molecule type" value="Genomic_DNA"/>
</dbReference>
<dbReference type="Pfam" id="PF00589">
    <property type="entry name" value="Phage_integrase"/>
    <property type="match status" value="1"/>
</dbReference>
<dbReference type="CDD" id="cd01189">
    <property type="entry name" value="INT_ICEBs1_C_like"/>
    <property type="match status" value="1"/>
</dbReference>
<organism evidence="8 9">
    <name type="scientific">Paenibacillus alvei</name>
    <name type="common">Bacillus alvei</name>
    <dbReference type="NCBI Taxonomy" id="44250"/>
    <lineage>
        <taxon>Bacteria</taxon>
        <taxon>Bacillati</taxon>
        <taxon>Bacillota</taxon>
        <taxon>Bacilli</taxon>
        <taxon>Bacillales</taxon>
        <taxon>Paenibacillaceae</taxon>
        <taxon>Paenibacillus</taxon>
    </lineage>
</organism>
<dbReference type="Proteomes" id="UP001527181">
    <property type="component" value="Unassembled WGS sequence"/>
</dbReference>
<dbReference type="InterPro" id="IPR010998">
    <property type="entry name" value="Integrase_recombinase_N"/>
</dbReference>
<evidence type="ECO:0000313" key="9">
    <source>
        <dbReference type="Proteomes" id="UP001527181"/>
    </source>
</evidence>
<evidence type="ECO:0000313" key="8">
    <source>
        <dbReference type="EMBL" id="MCY9761608.1"/>
    </source>
</evidence>
<proteinExistence type="inferred from homology"/>
<dbReference type="Gene3D" id="1.10.443.10">
    <property type="entry name" value="Intergrase catalytic core"/>
    <property type="match status" value="1"/>
</dbReference>
<dbReference type="InterPro" id="IPR013762">
    <property type="entry name" value="Integrase-like_cat_sf"/>
</dbReference>
<feature type="region of interest" description="Disordered" evidence="5">
    <location>
        <begin position="1"/>
        <end position="20"/>
    </location>
</feature>
<dbReference type="GeneID" id="94487978"/>
<dbReference type="InterPro" id="IPR044068">
    <property type="entry name" value="CB"/>
</dbReference>
<evidence type="ECO:0000259" key="6">
    <source>
        <dbReference type="PROSITE" id="PS51898"/>
    </source>
</evidence>
<gene>
    <name evidence="8" type="ORF">M5X12_13595</name>
</gene>
<keyword evidence="9" id="KW-1185">Reference proteome</keyword>
<dbReference type="InterPro" id="IPR025269">
    <property type="entry name" value="SAM-like_dom"/>
</dbReference>
<evidence type="ECO:0000259" key="7">
    <source>
        <dbReference type="PROSITE" id="PS51900"/>
    </source>
</evidence>
<dbReference type="InterPro" id="IPR002104">
    <property type="entry name" value="Integrase_catalytic"/>
</dbReference>
<comment type="similarity">
    <text evidence="1">Belongs to the 'phage' integrase family.</text>
</comment>
<dbReference type="RefSeq" id="WP_262866423.1">
    <property type="nucleotide sequence ID" value="NZ_JAMDLX010000011.1"/>
</dbReference>
<dbReference type="InterPro" id="IPR011010">
    <property type="entry name" value="DNA_brk_join_enz"/>
</dbReference>
<protein>
    <submittedName>
        <fullName evidence="8">Site-specific integrase</fullName>
    </submittedName>
</protein>
<keyword evidence="3" id="KW-0233">DNA recombination</keyword>
<evidence type="ECO:0000256" key="2">
    <source>
        <dbReference type="ARBA" id="ARBA00023125"/>
    </source>
</evidence>
<evidence type="ECO:0000256" key="4">
    <source>
        <dbReference type="PROSITE-ProRule" id="PRU01248"/>
    </source>
</evidence>
<dbReference type="PANTHER" id="PTHR30349">
    <property type="entry name" value="PHAGE INTEGRASE-RELATED"/>
    <property type="match status" value="1"/>
</dbReference>
<comment type="caution">
    <text evidence="8">The sequence shown here is derived from an EMBL/GenBank/DDBJ whole genome shotgun (WGS) entry which is preliminary data.</text>
</comment>
<feature type="domain" description="Core-binding (CB)" evidence="7">
    <location>
        <begin position="74"/>
        <end position="158"/>
    </location>
</feature>
<dbReference type="PROSITE" id="PS51898">
    <property type="entry name" value="TYR_RECOMBINASE"/>
    <property type="match status" value="1"/>
</dbReference>
<dbReference type="Gene3D" id="1.10.150.130">
    <property type="match status" value="1"/>
</dbReference>
<feature type="domain" description="Tyr recombinase" evidence="6">
    <location>
        <begin position="189"/>
        <end position="393"/>
    </location>
</feature>
<dbReference type="SUPFAM" id="SSF56349">
    <property type="entry name" value="DNA breaking-rejoining enzymes"/>
    <property type="match status" value="1"/>
</dbReference>
<name>A0ABT4GYH4_PAEAL</name>
<evidence type="ECO:0000256" key="5">
    <source>
        <dbReference type="SAM" id="MobiDB-lite"/>
    </source>
</evidence>
<dbReference type="PANTHER" id="PTHR30349:SF64">
    <property type="entry name" value="PROPHAGE INTEGRASE INTD-RELATED"/>
    <property type="match status" value="1"/>
</dbReference>